<organism evidence="2 3">
    <name type="scientific">Panicum virgatum</name>
    <name type="common">Blackwell switchgrass</name>
    <dbReference type="NCBI Taxonomy" id="38727"/>
    <lineage>
        <taxon>Eukaryota</taxon>
        <taxon>Viridiplantae</taxon>
        <taxon>Streptophyta</taxon>
        <taxon>Embryophyta</taxon>
        <taxon>Tracheophyta</taxon>
        <taxon>Spermatophyta</taxon>
        <taxon>Magnoliopsida</taxon>
        <taxon>Liliopsida</taxon>
        <taxon>Poales</taxon>
        <taxon>Poaceae</taxon>
        <taxon>PACMAD clade</taxon>
        <taxon>Panicoideae</taxon>
        <taxon>Panicodae</taxon>
        <taxon>Paniceae</taxon>
        <taxon>Panicinae</taxon>
        <taxon>Panicum</taxon>
        <taxon>Panicum sect. Hiantes</taxon>
    </lineage>
</organism>
<dbReference type="Proteomes" id="UP000823388">
    <property type="component" value="Chromosome 8N"/>
</dbReference>
<accession>A0A8T0PB84</accession>
<dbReference type="AlphaFoldDB" id="A0A8T0PB84"/>
<keyword evidence="3" id="KW-1185">Reference proteome</keyword>
<proteinExistence type="predicted"/>
<protein>
    <submittedName>
        <fullName evidence="2">Uncharacterized protein</fullName>
    </submittedName>
</protein>
<evidence type="ECO:0000256" key="1">
    <source>
        <dbReference type="SAM" id="MobiDB-lite"/>
    </source>
</evidence>
<comment type="caution">
    <text evidence="2">The sequence shown here is derived from an EMBL/GenBank/DDBJ whole genome shotgun (WGS) entry which is preliminary data.</text>
</comment>
<gene>
    <name evidence="2" type="ORF">PVAP13_8NG254901</name>
</gene>
<reference evidence="2" key="1">
    <citation type="submission" date="2020-05" db="EMBL/GenBank/DDBJ databases">
        <title>WGS assembly of Panicum virgatum.</title>
        <authorList>
            <person name="Lovell J.T."/>
            <person name="Jenkins J."/>
            <person name="Shu S."/>
            <person name="Juenger T.E."/>
            <person name="Schmutz J."/>
        </authorList>
    </citation>
    <scope>NUCLEOTIDE SEQUENCE</scope>
    <source>
        <strain evidence="2">AP13</strain>
    </source>
</reference>
<dbReference type="EMBL" id="CM029052">
    <property type="protein sequence ID" value="KAG2557402.1"/>
    <property type="molecule type" value="Genomic_DNA"/>
</dbReference>
<name>A0A8T0PB84_PANVG</name>
<evidence type="ECO:0000313" key="2">
    <source>
        <dbReference type="EMBL" id="KAG2557402.1"/>
    </source>
</evidence>
<feature type="region of interest" description="Disordered" evidence="1">
    <location>
        <begin position="1"/>
        <end position="31"/>
    </location>
</feature>
<evidence type="ECO:0000313" key="3">
    <source>
        <dbReference type="Proteomes" id="UP000823388"/>
    </source>
</evidence>
<sequence>MASNKHAGEGSSSAPLPLRPRHRDNDADLPANIHALDEGTQGLIRDLLRQSDEACRQLDAAQTDRVVIRG</sequence>